<keyword evidence="2" id="KW-1185">Reference proteome</keyword>
<accession>A0A9N9H8U7</accession>
<dbReference type="Proteomes" id="UP000789831">
    <property type="component" value="Unassembled WGS sequence"/>
</dbReference>
<dbReference type="AlphaFoldDB" id="A0A9N9H8U7"/>
<gene>
    <name evidence="1" type="ORF">AGERDE_LOCUS11865</name>
</gene>
<feature type="non-terminal residue" evidence="1">
    <location>
        <position position="1"/>
    </location>
</feature>
<reference evidence="1" key="1">
    <citation type="submission" date="2021-06" db="EMBL/GenBank/DDBJ databases">
        <authorList>
            <person name="Kallberg Y."/>
            <person name="Tangrot J."/>
            <person name="Rosling A."/>
        </authorList>
    </citation>
    <scope>NUCLEOTIDE SEQUENCE</scope>
    <source>
        <strain evidence="1">MT106</strain>
    </source>
</reference>
<protein>
    <submittedName>
        <fullName evidence="1">8620_t:CDS:1</fullName>
    </submittedName>
</protein>
<comment type="caution">
    <text evidence="1">The sequence shown here is derived from an EMBL/GenBank/DDBJ whole genome shotgun (WGS) entry which is preliminary data.</text>
</comment>
<sequence>ACDWMDKAVKEYTLMGRIKRPAYSLIEIGSNKPGEYKKKIGIKEGGENLESVNETDLESEYSEPKRREIILIH</sequence>
<proteinExistence type="predicted"/>
<feature type="non-terminal residue" evidence="1">
    <location>
        <position position="73"/>
    </location>
</feature>
<evidence type="ECO:0000313" key="2">
    <source>
        <dbReference type="Proteomes" id="UP000789831"/>
    </source>
</evidence>
<dbReference type="EMBL" id="CAJVPL010006042">
    <property type="protein sequence ID" value="CAG8662106.1"/>
    <property type="molecule type" value="Genomic_DNA"/>
</dbReference>
<evidence type="ECO:0000313" key="1">
    <source>
        <dbReference type="EMBL" id="CAG8662106.1"/>
    </source>
</evidence>
<name>A0A9N9H8U7_9GLOM</name>
<organism evidence="1 2">
    <name type="scientific">Ambispora gerdemannii</name>
    <dbReference type="NCBI Taxonomy" id="144530"/>
    <lineage>
        <taxon>Eukaryota</taxon>
        <taxon>Fungi</taxon>
        <taxon>Fungi incertae sedis</taxon>
        <taxon>Mucoromycota</taxon>
        <taxon>Glomeromycotina</taxon>
        <taxon>Glomeromycetes</taxon>
        <taxon>Archaeosporales</taxon>
        <taxon>Ambisporaceae</taxon>
        <taxon>Ambispora</taxon>
    </lineage>
</organism>